<organism evidence="7 8">
    <name type="scientific">Jannaschia pagri</name>
    <dbReference type="NCBI Taxonomy" id="2829797"/>
    <lineage>
        <taxon>Bacteria</taxon>
        <taxon>Pseudomonadati</taxon>
        <taxon>Pseudomonadota</taxon>
        <taxon>Alphaproteobacteria</taxon>
        <taxon>Rhodobacterales</taxon>
        <taxon>Roseobacteraceae</taxon>
        <taxon>Jannaschia</taxon>
    </lineage>
</organism>
<keyword evidence="2" id="KW-1003">Cell membrane</keyword>
<feature type="transmembrane region" description="Helical" evidence="6">
    <location>
        <begin position="97"/>
        <end position="120"/>
    </location>
</feature>
<name>A0ABQ4NM97_9RHOB</name>
<keyword evidence="3 6" id="KW-0812">Transmembrane</keyword>
<evidence type="ECO:0000256" key="5">
    <source>
        <dbReference type="ARBA" id="ARBA00023136"/>
    </source>
</evidence>
<dbReference type="EMBL" id="BPFH01000003">
    <property type="protein sequence ID" value="GIT95529.1"/>
    <property type="molecule type" value="Genomic_DNA"/>
</dbReference>
<feature type="transmembrane region" description="Helical" evidence="6">
    <location>
        <begin position="211"/>
        <end position="232"/>
    </location>
</feature>
<dbReference type="PANTHER" id="PTHR30213">
    <property type="entry name" value="INNER MEMBRANE PROTEIN YHJD"/>
    <property type="match status" value="1"/>
</dbReference>
<evidence type="ECO:0000256" key="3">
    <source>
        <dbReference type="ARBA" id="ARBA00022692"/>
    </source>
</evidence>
<evidence type="ECO:0000256" key="2">
    <source>
        <dbReference type="ARBA" id="ARBA00022475"/>
    </source>
</evidence>
<keyword evidence="8" id="KW-1185">Reference proteome</keyword>
<feature type="transmembrane region" description="Helical" evidence="6">
    <location>
        <begin position="35"/>
        <end position="57"/>
    </location>
</feature>
<keyword evidence="4 6" id="KW-1133">Transmembrane helix</keyword>
<evidence type="ECO:0000256" key="6">
    <source>
        <dbReference type="SAM" id="Phobius"/>
    </source>
</evidence>
<feature type="transmembrane region" description="Helical" evidence="6">
    <location>
        <begin position="141"/>
        <end position="169"/>
    </location>
</feature>
<feature type="transmembrane region" description="Helical" evidence="6">
    <location>
        <begin position="244"/>
        <end position="271"/>
    </location>
</feature>
<comment type="subcellular location">
    <subcellularLocation>
        <location evidence="1">Cell membrane</location>
        <topology evidence="1">Multi-pass membrane protein</topology>
    </subcellularLocation>
</comment>
<dbReference type="PIRSF" id="PIRSF035875">
    <property type="entry name" value="RNase_BN"/>
    <property type="match status" value="1"/>
</dbReference>
<reference evidence="7 8" key="1">
    <citation type="submission" date="2021-05" db="EMBL/GenBank/DDBJ databases">
        <title>Bacteria Genome sequencing.</title>
        <authorList>
            <person name="Takabe Y."/>
            <person name="Nakajima Y."/>
            <person name="Suzuki S."/>
            <person name="Shiozaki T."/>
        </authorList>
    </citation>
    <scope>NUCLEOTIDE SEQUENCE [LARGE SCALE GENOMIC DNA]</scope>
    <source>
        <strain evidence="7 8">AI_62</strain>
    </source>
</reference>
<dbReference type="Pfam" id="PF03631">
    <property type="entry name" value="Virul_fac_BrkB"/>
    <property type="match status" value="1"/>
</dbReference>
<evidence type="ECO:0008006" key="9">
    <source>
        <dbReference type="Google" id="ProtNLM"/>
    </source>
</evidence>
<dbReference type="PANTHER" id="PTHR30213:SF0">
    <property type="entry name" value="UPF0761 MEMBRANE PROTEIN YIHY"/>
    <property type="match status" value="1"/>
</dbReference>
<evidence type="ECO:0000313" key="8">
    <source>
        <dbReference type="Proteomes" id="UP000786693"/>
    </source>
</evidence>
<sequence length="291" mass="30698">MTWKHLPRAPVWLAVALRIWAAIDEKRLPLVAAGIAFYGILALFPAIAAVIALWGLIGDPGAVLPQIEPFRGILPDDVFAIIAGQVSTLAVTDSGTLGWATGVSLALALWSTRAGVYALIQGINAVYGERNRRGLMLYVHGLVLTLALVVVALVAIAAILVTPVVLAFVPLGPLAEFGLQAARWGLAIAVLLAGTGIVYRFGPNRRMVQLGWVSPGAVLAVMLWGAASYGFSAYLSAFGTYNEVYGSIGAVIALLMWLFISGFLLLLGAAVNAELERHRDMSLSDDPAGQA</sequence>
<dbReference type="RefSeq" id="WP_220749014.1">
    <property type="nucleotide sequence ID" value="NZ_BPFH01000003.1"/>
</dbReference>
<comment type="caution">
    <text evidence="7">The sequence shown here is derived from an EMBL/GenBank/DDBJ whole genome shotgun (WGS) entry which is preliminary data.</text>
</comment>
<proteinExistence type="predicted"/>
<feature type="transmembrane region" description="Helical" evidence="6">
    <location>
        <begin position="181"/>
        <end position="199"/>
    </location>
</feature>
<dbReference type="NCBIfam" id="TIGR00765">
    <property type="entry name" value="yihY_not_rbn"/>
    <property type="match status" value="1"/>
</dbReference>
<evidence type="ECO:0000313" key="7">
    <source>
        <dbReference type="EMBL" id="GIT95529.1"/>
    </source>
</evidence>
<evidence type="ECO:0000256" key="4">
    <source>
        <dbReference type="ARBA" id="ARBA00022989"/>
    </source>
</evidence>
<gene>
    <name evidence="7" type="ORF">JANAI62_21520</name>
</gene>
<keyword evidence="5 6" id="KW-0472">Membrane</keyword>
<dbReference type="InterPro" id="IPR017039">
    <property type="entry name" value="Virul_fac_BrkB"/>
</dbReference>
<accession>A0ABQ4NM97</accession>
<evidence type="ECO:0000256" key="1">
    <source>
        <dbReference type="ARBA" id="ARBA00004651"/>
    </source>
</evidence>
<protein>
    <recommendedName>
        <fullName evidence="9">YihY family inner membrane protein</fullName>
    </recommendedName>
</protein>
<dbReference type="Proteomes" id="UP000786693">
    <property type="component" value="Unassembled WGS sequence"/>
</dbReference>